<evidence type="ECO:0000313" key="4">
    <source>
        <dbReference type="Proteomes" id="UP000295807"/>
    </source>
</evidence>
<organism evidence="3 4">
    <name type="scientific">Anseongella ginsenosidimutans</name>
    <dbReference type="NCBI Taxonomy" id="496056"/>
    <lineage>
        <taxon>Bacteria</taxon>
        <taxon>Pseudomonadati</taxon>
        <taxon>Bacteroidota</taxon>
        <taxon>Sphingobacteriia</taxon>
        <taxon>Sphingobacteriales</taxon>
        <taxon>Sphingobacteriaceae</taxon>
        <taxon>Anseongella</taxon>
    </lineage>
</organism>
<dbReference type="InterPro" id="IPR054331">
    <property type="entry name" value="LiaF_TM"/>
</dbReference>
<dbReference type="PANTHER" id="PTHR40763:SF5">
    <property type="entry name" value="MEMBRANE PROTEIN"/>
    <property type="match status" value="1"/>
</dbReference>
<reference evidence="3 4" key="1">
    <citation type="submission" date="2019-03" db="EMBL/GenBank/DDBJ databases">
        <title>Genomic Encyclopedia of Type Strains, Phase IV (KMG-IV): sequencing the most valuable type-strain genomes for metagenomic binning, comparative biology and taxonomic classification.</title>
        <authorList>
            <person name="Goeker M."/>
        </authorList>
    </citation>
    <scope>NUCLEOTIDE SEQUENCE [LARGE SCALE GENOMIC DNA]</scope>
    <source>
        <strain evidence="3 4">DSM 21100</strain>
    </source>
</reference>
<evidence type="ECO:0000313" key="3">
    <source>
        <dbReference type="EMBL" id="TCS89031.1"/>
    </source>
</evidence>
<feature type="transmembrane region" description="Helical" evidence="1">
    <location>
        <begin position="91"/>
        <end position="112"/>
    </location>
</feature>
<dbReference type="Pfam" id="PF22570">
    <property type="entry name" value="LiaF-TM"/>
    <property type="match status" value="1"/>
</dbReference>
<dbReference type="PANTHER" id="PTHR40763">
    <property type="entry name" value="MEMBRANE PROTEIN-RELATED"/>
    <property type="match status" value="1"/>
</dbReference>
<name>A0A4R3KVB4_9SPHI</name>
<comment type="caution">
    <text evidence="3">The sequence shown here is derived from an EMBL/GenBank/DDBJ whole genome shotgun (WGS) entry which is preliminary data.</text>
</comment>
<sequence>MDEEKDDNKPEQRRSNRIWAGMFVIAVGLVFLADRLGANFPEWLFTWPMLLIAFGIFAGIKHGFRNGGWIILILVGSIFLFDRVYDGSVDLLPFLLPALLIIIGLAITLRPWRNSRHDQYRRCGAFRDRARERRRFREGGPAAMPANEDFLEAISIFGGSQKNIFSKDFKGGDVTAIFGGNDLNLTQADFTGSVVLEVVNIFGGTTIMVPSNWQIKDEMVNIFGGTDDKRVTPPVVADQTSKILIISGVSVFGGVEIKSF</sequence>
<keyword evidence="4" id="KW-1185">Reference proteome</keyword>
<keyword evidence="1" id="KW-1133">Transmembrane helix</keyword>
<dbReference type="EMBL" id="SMAD01000002">
    <property type="protein sequence ID" value="TCS89031.1"/>
    <property type="molecule type" value="Genomic_DNA"/>
</dbReference>
<evidence type="ECO:0000256" key="1">
    <source>
        <dbReference type="SAM" id="Phobius"/>
    </source>
</evidence>
<dbReference type="AlphaFoldDB" id="A0A4R3KVB4"/>
<protein>
    <submittedName>
        <fullName evidence="3">Putative membrane protein</fullName>
    </submittedName>
</protein>
<dbReference type="Proteomes" id="UP000295807">
    <property type="component" value="Unassembled WGS sequence"/>
</dbReference>
<proteinExistence type="predicted"/>
<accession>A0A4R3KVB4</accession>
<keyword evidence="1" id="KW-0472">Membrane</keyword>
<feature type="transmembrane region" description="Helical" evidence="1">
    <location>
        <begin position="43"/>
        <end position="60"/>
    </location>
</feature>
<feature type="transmembrane region" description="Helical" evidence="1">
    <location>
        <begin position="67"/>
        <end position="85"/>
    </location>
</feature>
<evidence type="ECO:0000259" key="2">
    <source>
        <dbReference type="Pfam" id="PF22570"/>
    </source>
</evidence>
<feature type="domain" description="LiaF transmembrane" evidence="2">
    <location>
        <begin position="19"/>
        <end position="114"/>
    </location>
</feature>
<keyword evidence="1" id="KW-0812">Transmembrane</keyword>
<feature type="transmembrane region" description="Helical" evidence="1">
    <location>
        <begin position="18"/>
        <end position="37"/>
    </location>
</feature>
<gene>
    <name evidence="3" type="ORF">EDD80_102223</name>
</gene>